<keyword evidence="2 6" id="KW-0689">Ribosomal protein</keyword>
<proteinExistence type="inferred from homology"/>
<accession>A0ABP9DGG6</accession>
<dbReference type="InterPro" id="IPR000529">
    <property type="entry name" value="Ribosomal_bS6"/>
</dbReference>
<dbReference type="RefSeq" id="WP_345371965.1">
    <property type="nucleotide sequence ID" value="NZ_BAABJX010000033.1"/>
</dbReference>
<dbReference type="SUPFAM" id="SSF54995">
    <property type="entry name" value="Ribosomal protein S6"/>
    <property type="match status" value="1"/>
</dbReference>
<evidence type="ECO:0000256" key="2">
    <source>
        <dbReference type="ARBA" id="ARBA00022980"/>
    </source>
</evidence>
<dbReference type="InterPro" id="IPR020814">
    <property type="entry name" value="Ribosomal_S6_plastid/chlpt"/>
</dbReference>
<keyword evidence="8" id="KW-1185">Reference proteome</keyword>
<gene>
    <name evidence="6 7" type="primary">rpsF</name>
    <name evidence="7" type="ORF">GCM10023331_23190</name>
</gene>
<evidence type="ECO:0000313" key="7">
    <source>
        <dbReference type="EMBL" id="GAA4837304.1"/>
    </source>
</evidence>
<name>A0ABP9DGG6_9BACT</name>
<dbReference type="HAMAP" id="MF_00360">
    <property type="entry name" value="Ribosomal_bS6"/>
    <property type="match status" value="1"/>
</dbReference>
<dbReference type="NCBIfam" id="TIGR00166">
    <property type="entry name" value="S6"/>
    <property type="match status" value="1"/>
</dbReference>
<comment type="similarity">
    <text evidence="1 6">Belongs to the bacterial ribosomal protein bS6 family.</text>
</comment>
<sequence length="122" mass="14525">MSMKNYEAVFIVTPVLNDAEIKETVEKFENFLKENGADLYHSETWGMKKLAYPINKKTTGYYQLFEFKAEPTLIERFEIEFKRDEKVLRFLTVHLDKYGVEFNERRRNGKLIKDQQKTESAS</sequence>
<evidence type="ECO:0000313" key="8">
    <source>
        <dbReference type="Proteomes" id="UP001500298"/>
    </source>
</evidence>
<dbReference type="EMBL" id="BAABJX010000033">
    <property type="protein sequence ID" value="GAA4837304.1"/>
    <property type="molecule type" value="Genomic_DNA"/>
</dbReference>
<keyword evidence="3 6" id="KW-0687">Ribonucleoprotein</keyword>
<dbReference type="InterPro" id="IPR014717">
    <property type="entry name" value="Transl_elong_EF1B/ribsomal_bS6"/>
</dbReference>
<keyword evidence="6" id="KW-0694">RNA-binding</keyword>
<dbReference type="CDD" id="cd00473">
    <property type="entry name" value="bS6"/>
    <property type="match status" value="1"/>
</dbReference>
<evidence type="ECO:0000256" key="3">
    <source>
        <dbReference type="ARBA" id="ARBA00023274"/>
    </source>
</evidence>
<organism evidence="7 8">
    <name type="scientific">Algivirga pacifica</name>
    <dbReference type="NCBI Taxonomy" id="1162670"/>
    <lineage>
        <taxon>Bacteria</taxon>
        <taxon>Pseudomonadati</taxon>
        <taxon>Bacteroidota</taxon>
        <taxon>Cytophagia</taxon>
        <taxon>Cytophagales</taxon>
        <taxon>Flammeovirgaceae</taxon>
        <taxon>Algivirga</taxon>
    </lineage>
</organism>
<comment type="function">
    <text evidence="4 6">Binds together with bS18 to 16S ribosomal RNA.</text>
</comment>
<dbReference type="Proteomes" id="UP001500298">
    <property type="component" value="Unassembled WGS sequence"/>
</dbReference>
<protein>
    <recommendedName>
        <fullName evidence="5 6">Small ribosomal subunit protein bS6</fullName>
    </recommendedName>
</protein>
<evidence type="ECO:0000256" key="6">
    <source>
        <dbReference type="HAMAP-Rule" id="MF_00360"/>
    </source>
</evidence>
<dbReference type="GO" id="GO:0005840">
    <property type="term" value="C:ribosome"/>
    <property type="evidence" value="ECO:0007669"/>
    <property type="project" value="UniProtKB-KW"/>
</dbReference>
<evidence type="ECO:0000256" key="4">
    <source>
        <dbReference type="ARBA" id="ARBA00035104"/>
    </source>
</evidence>
<evidence type="ECO:0000256" key="1">
    <source>
        <dbReference type="ARBA" id="ARBA00009512"/>
    </source>
</evidence>
<dbReference type="Pfam" id="PF01250">
    <property type="entry name" value="Ribosomal_S6"/>
    <property type="match status" value="1"/>
</dbReference>
<dbReference type="InterPro" id="IPR035980">
    <property type="entry name" value="Ribosomal_bS6_sf"/>
</dbReference>
<comment type="caution">
    <text evidence="7">The sequence shown here is derived from an EMBL/GenBank/DDBJ whole genome shotgun (WGS) entry which is preliminary data.</text>
</comment>
<dbReference type="Gene3D" id="3.30.70.60">
    <property type="match status" value="1"/>
</dbReference>
<dbReference type="PANTHER" id="PTHR21011">
    <property type="entry name" value="MITOCHONDRIAL 28S RIBOSOMAL PROTEIN S6"/>
    <property type="match status" value="1"/>
</dbReference>
<reference evidence="8" key="1">
    <citation type="journal article" date="2019" name="Int. J. Syst. Evol. Microbiol.">
        <title>The Global Catalogue of Microorganisms (GCM) 10K type strain sequencing project: providing services to taxonomists for standard genome sequencing and annotation.</title>
        <authorList>
            <consortium name="The Broad Institute Genomics Platform"/>
            <consortium name="The Broad Institute Genome Sequencing Center for Infectious Disease"/>
            <person name="Wu L."/>
            <person name="Ma J."/>
        </authorList>
    </citation>
    <scope>NUCLEOTIDE SEQUENCE [LARGE SCALE GENOMIC DNA]</scope>
    <source>
        <strain evidence="8">JCM 18326</strain>
    </source>
</reference>
<dbReference type="PANTHER" id="PTHR21011:SF1">
    <property type="entry name" value="SMALL RIBOSOMAL SUBUNIT PROTEIN BS6M"/>
    <property type="match status" value="1"/>
</dbReference>
<evidence type="ECO:0000256" key="5">
    <source>
        <dbReference type="ARBA" id="ARBA00035294"/>
    </source>
</evidence>
<keyword evidence="6" id="KW-0699">rRNA-binding</keyword>